<dbReference type="AlphaFoldDB" id="A0A9E7D5H6"/>
<dbReference type="EMBL" id="CP083239">
    <property type="protein sequence ID" value="UOK69621.1"/>
    <property type="molecule type" value="Genomic_DNA"/>
</dbReference>
<evidence type="ECO:0000313" key="2">
    <source>
        <dbReference type="Proteomes" id="UP000831684"/>
    </source>
</evidence>
<evidence type="ECO:0000313" key="1">
    <source>
        <dbReference type="EMBL" id="UOK69621.1"/>
    </source>
</evidence>
<sequence length="369" mass="41698">MDRRAREVPFGVLPLKSLAELIAFPAVICWWNLSPGIKSGLVFFPFYLSAMAIPALSEPHTGMRFSLFRSRRTRPLILVLGMHRSGTSATTAVLGKLGFAMPRIPMARHEDNPTGYWESARLCALHDDMLREAGSRWDDWTALRLVANRARTRKLLAVLGKEFDLSRISTVKDPRICRMVPFWLDALATGGLSPRIVIPYRNPLEVVASLAKRGDAMTTEHGLLLWLRHVLDAEAETRDQRRVFLRYDRLIEDWPGTMARVGRALELEWPVAPAEVATEIDAFLDKRLRRQMVTEPELRLFNPWLADTFDALDILSDESRDPTVATETLDRIRHAFNAMCATRRDELPFLIRSQAASAPSDTAFAPPSG</sequence>
<accession>A0A9E7D5H6</accession>
<organism evidence="1 2">
    <name type="scientific">Ancylobacter polymorphus</name>
    <dbReference type="NCBI Taxonomy" id="223390"/>
    <lineage>
        <taxon>Bacteria</taxon>
        <taxon>Pseudomonadati</taxon>
        <taxon>Pseudomonadota</taxon>
        <taxon>Alphaproteobacteria</taxon>
        <taxon>Hyphomicrobiales</taxon>
        <taxon>Xanthobacteraceae</taxon>
        <taxon>Ancylobacter</taxon>
    </lineage>
</organism>
<protein>
    <submittedName>
        <fullName evidence="1">Sulfotransferase</fullName>
    </submittedName>
</protein>
<dbReference type="InterPro" id="IPR027417">
    <property type="entry name" value="P-loop_NTPase"/>
</dbReference>
<dbReference type="KEGG" id="apol:K9D25_12745"/>
<proteinExistence type="predicted"/>
<dbReference type="Gene3D" id="3.40.50.300">
    <property type="entry name" value="P-loop containing nucleotide triphosphate hydrolases"/>
    <property type="match status" value="1"/>
</dbReference>
<name>A0A9E7D5H6_9HYPH</name>
<dbReference type="SUPFAM" id="SSF52540">
    <property type="entry name" value="P-loop containing nucleoside triphosphate hydrolases"/>
    <property type="match status" value="1"/>
</dbReference>
<reference evidence="1" key="1">
    <citation type="submission" date="2021-09" db="EMBL/GenBank/DDBJ databases">
        <title>Network and meta-omics reveal the key degrader and cooperation patterns in an efficient 1,4-dioxane-degrading microbial community.</title>
        <authorList>
            <person name="Dai C."/>
        </authorList>
    </citation>
    <scope>NUCLEOTIDE SEQUENCE</scope>
    <source>
        <strain evidence="1">ZM13</strain>
    </source>
</reference>
<dbReference type="RefSeq" id="WP_244375691.1">
    <property type="nucleotide sequence ID" value="NZ_CP083239.1"/>
</dbReference>
<dbReference type="Proteomes" id="UP000831684">
    <property type="component" value="Chromosome"/>
</dbReference>
<dbReference type="Pfam" id="PF13469">
    <property type="entry name" value="Sulfotransfer_3"/>
    <property type="match status" value="1"/>
</dbReference>
<gene>
    <name evidence="1" type="ORF">K9D25_12745</name>
</gene>